<accession>A0A0F3GQI9</accession>
<dbReference type="PATRIC" id="fig|29290.4.peg.4722"/>
<dbReference type="Pfam" id="PF01969">
    <property type="entry name" value="Ni_insertion"/>
    <property type="match status" value="1"/>
</dbReference>
<dbReference type="Proteomes" id="UP000033423">
    <property type="component" value="Unassembled WGS sequence"/>
</dbReference>
<dbReference type="Gene3D" id="3.10.20.300">
    <property type="entry name" value="mk0293 like domain"/>
    <property type="match status" value="1"/>
</dbReference>
<evidence type="ECO:0000256" key="1">
    <source>
        <dbReference type="ARBA" id="ARBA00022596"/>
    </source>
</evidence>
<keyword evidence="1 2" id="KW-0533">Nickel</keyword>
<protein>
    <recommendedName>
        <fullName evidence="2">Putative nickel insertion protein</fullName>
    </recommendedName>
</protein>
<name>A0A0F3GQI9_9BACT</name>
<dbReference type="NCBIfam" id="TIGR00299">
    <property type="entry name" value="nickel pincer cofactor biosynthesis protein LarC"/>
    <property type="match status" value="1"/>
</dbReference>
<evidence type="ECO:0000256" key="2">
    <source>
        <dbReference type="HAMAP-Rule" id="MF_01074"/>
    </source>
</evidence>
<dbReference type="GO" id="GO:0016151">
    <property type="term" value="F:nickel cation binding"/>
    <property type="evidence" value="ECO:0007669"/>
    <property type="project" value="UniProtKB-UniRule"/>
</dbReference>
<keyword evidence="4" id="KW-1185">Reference proteome</keyword>
<dbReference type="PANTHER" id="PTHR36566">
    <property type="entry name" value="NICKEL INSERTION PROTEIN-RELATED"/>
    <property type="match status" value="1"/>
</dbReference>
<organism evidence="3 4">
    <name type="scientific">Candidatus Magnetobacterium bavaricum</name>
    <dbReference type="NCBI Taxonomy" id="29290"/>
    <lineage>
        <taxon>Bacteria</taxon>
        <taxon>Pseudomonadati</taxon>
        <taxon>Nitrospirota</taxon>
        <taxon>Thermodesulfovibrionia</taxon>
        <taxon>Thermodesulfovibrionales</taxon>
        <taxon>Candidatus Magnetobacteriaceae</taxon>
        <taxon>Candidatus Magnetobacterium</taxon>
    </lineage>
</organism>
<dbReference type="PANTHER" id="PTHR36566:SF1">
    <property type="entry name" value="PYRIDINIUM-3,5-BISTHIOCARBOXYLIC ACID MONONUCLEOTIDE NICKEL INSERTION PROTEIN"/>
    <property type="match status" value="1"/>
</dbReference>
<gene>
    <name evidence="3" type="ORF">MBAV_003555</name>
</gene>
<dbReference type="AlphaFoldDB" id="A0A0F3GQI9"/>
<dbReference type="HAMAP" id="MF_01074">
    <property type="entry name" value="LarC"/>
    <property type="match status" value="1"/>
</dbReference>
<dbReference type="InterPro" id="IPR002822">
    <property type="entry name" value="Ni_insertion"/>
</dbReference>
<evidence type="ECO:0000313" key="3">
    <source>
        <dbReference type="EMBL" id="KJU84254.1"/>
    </source>
</evidence>
<comment type="similarity">
    <text evidence="2">Belongs to the LarC family.</text>
</comment>
<comment type="caution">
    <text evidence="3">The sequence shown here is derived from an EMBL/GenBank/DDBJ whole genome shotgun (WGS) entry which is preliminary data.</text>
</comment>
<proteinExistence type="inferred from homology"/>
<dbReference type="GO" id="GO:0016829">
    <property type="term" value="F:lyase activity"/>
    <property type="evidence" value="ECO:0007669"/>
    <property type="project" value="UniProtKB-UniRule"/>
</dbReference>
<evidence type="ECO:0000313" key="4">
    <source>
        <dbReference type="Proteomes" id="UP000033423"/>
    </source>
</evidence>
<keyword evidence="2" id="KW-0456">Lyase</keyword>
<dbReference type="Gene3D" id="3.30.70.1380">
    <property type="entry name" value="Transcriptional regulatory protein pf0864 domain like"/>
    <property type="match status" value="1"/>
</dbReference>
<dbReference type="EMBL" id="LACI01001550">
    <property type="protein sequence ID" value="KJU84254.1"/>
    <property type="molecule type" value="Genomic_DNA"/>
</dbReference>
<reference evidence="3 4" key="1">
    <citation type="submission" date="2015-02" db="EMBL/GenBank/DDBJ databases">
        <title>Single-cell genomics of uncultivated deep-branching MTB reveals a conserved set of magnetosome genes.</title>
        <authorList>
            <person name="Kolinko S."/>
            <person name="Richter M."/>
            <person name="Glockner F.O."/>
            <person name="Brachmann A."/>
            <person name="Schuler D."/>
        </authorList>
    </citation>
    <scope>NUCLEOTIDE SEQUENCE [LARGE SCALE GENOMIC DNA]</scope>
    <source>
        <strain evidence="3">TM-1</strain>
    </source>
</reference>
<sequence length="407" mass="44364">MDIAYIECASGASGDMLVGALIDLGVPIDYLRDNLSFLPIERDCISCRGVLRAGLAATKFDVCVEDGHHSANKGSVPPGIRWSDVERIINASTLKDTIKERGLRIFKGLFDAEACVHGTCYDQTHLHELGAIDCLVDILGYLLAVDYLGIERQFVSPINVGSGVVRTQHGILPVPAPATAQLLRGMSVYSTNINAELTTPTGAAIIRHECCSVAHMPQMTITAIGCGAGQREFSTVANVLRVFRGEVPDAIEPETSVPKIIVIETNIDDMSPQLYEPLMTRLFETGALDVFLTPIIMKKGRPAIKLTIITPADIREALTGIVFAETTTIGLRYYGVDRQTLERQTTTVVTPYGDVRVKLALYNGRVTNVAPEFEDCRMLAHRHNVAVKDVYTAALRQVNAIGETQVR</sequence>